<accession>A0A291GSN9</accession>
<sequence>MNAQPPADHSSDLSQDIEPTAILLAERTGAGDQRRNPHRPISRGRLVWRRLKTKPNFYIGGVIVALIVAFALFGDFFNIYEQGQQDTFNFNSPPSAQHFFGTDAIGVDLYASMTSALRKSLLIGFLAAPTSTLIAAIMGSLAGYLGGVFEMFTNWMINLLLVLPVFYVLMIVSPAIADPSNLPAALQWLGFLPAWGLLVLAIGFFSWMIMAQIVKNQTKSLKEREYVKAARFMGVSTPTILRRHIIPNVASLLIIDGALGVAMAILAETSLSFFGLGIQAPDVSLGTLLQDGTGAAVTRPWLFVIPASFLIALLTGVALVGDALRDAIDPTSEVNRA</sequence>
<evidence type="ECO:0000256" key="8">
    <source>
        <dbReference type="ARBA" id="ARBA00022989"/>
    </source>
</evidence>
<keyword evidence="3" id="KW-1003">Cell membrane</keyword>
<protein>
    <recommendedName>
        <fullName evidence="11">Oligopeptide transport system permease protein OppC</fullName>
    </recommendedName>
</protein>
<keyword evidence="8 12" id="KW-1133">Transmembrane helix</keyword>
<gene>
    <name evidence="14" type="ORF">CFK38_15230</name>
</gene>
<keyword evidence="2 12" id="KW-0813">Transport</keyword>
<dbReference type="InterPro" id="IPR035906">
    <property type="entry name" value="MetI-like_sf"/>
</dbReference>
<dbReference type="PANTHER" id="PTHR43386:SF2">
    <property type="entry name" value="OLIGOPEPTIDE TRANSPORT SYSTEM PERMEASE PROTEIN OPPC"/>
    <property type="match status" value="1"/>
</dbReference>
<evidence type="ECO:0000256" key="6">
    <source>
        <dbReference type="ARBA" id="ARBA00022856"/>
    </source>
</evidence>
<dbReference type="AlphaFoldDB" id="A0A291GSN9"/>
<dbReference type="KEGG" id="brz:CFK38_15230"/>
<dbReference type="GO" id="GO:0055085">
    <property type="term" value="P:transmembrane transport"/>
    <property type="evidence" value="ECO:0007669"/>
    <property type="project" value="InterPro"/>
</dbReference>
<dbReference type="InterPro" id="IPR025966">
    <property type="entry name" value="OppC_N"/>
</dbReference>
<evidence type="ECO:0000256" key="7">
    <source>
        <dbReference type="ARBA" id="ARBA00022927"/>
    </source>
</evidence>
<evidence type="ECO:0000256" key="9">
    <source>
        <dbReference type="ARBA" id="ARBA00023136"/>
    </source>
</evidence>
<comment type="similarity">
    <text evidence="10">Belongs to the binding-protein-dependent transport system permease family. OppBC subfamily.</text>
</comment>
<evidence type="ECO:0000256" key="10">
    <source>
        <dbReference type="ARBA" id="ARBA00024202"/>
    </source>
</evidence>
<feature type="transmembrane region" description="Helical" evidence="12">
    <location>
        <begin position="300"/>
        <end position="320"/>
    </location>
</feature>
<feature type="domain" description="ABC transmembrane type-1" evidence="13">
    <location>
        <begin position="117"/>
        <end position="321"/>
    </location>
</feature>
<keyword evidence="5 12" id="KW-0812">Transmembrane</keyword>
<dbReference type="InterPro" id="IPR050366">
    <property type="entry name" value="BP-dependent_transpt_permease"/>
</dbReference>
<keyword evidence="15" id="KW-1185">Reference proteome</keyword>
<feature type="transmembrane region" description="Helical" evidence="12">
    <location>
        <begin position="188"/>
        <end position="214"/>
    </location>
</feature>
<proteinExistence type="inferred from homology"/>
<dbReference type="GO" id="GO:0005886">
    <property type="term" value="C:plasma membrane"/>
    <property type="evidence" value="ECO:0007669"/>
    <property type="project" value="UniProtKB-SubCell"/>
</dbReference>
<dbReference type="Gene3D" id="1.10.3720.10">
    <property type="entry name" value="MetI-like"/>
    <property type="match status" value="1"/>
</dbReference>
<dbReference type="GO" id="GO:0015031">
    <property type="term" value="P:protein transport"/>
    <property type="evidence" value="ECO:0007669"/>
    <property type="project" value="UniProtKB-KW"/>
</dbReference>
<dbReference type="Proteomes" id="UP000218165">
    <property type="component" value="Chromosome"/>
</dbReference>
<evidence type="ECO:0000256" key="4">
    <source>
        <dbReference type="ARBA" id="ARBA00022519"/>
    </source>
</evidence>
<dbReference type="Pfam" id="PF00528">
    <property type="entry name" value="BPD_transp_1"/>
    <property type="match status" value="1"/>
</dbReference>
<dbReference type="PROSITE" id="PS50928">
    <property type="entry name" value="ABC_TM1"/>
    <property type="match status" value="1"/>
</dbReference>
<keyword evidence="6" id="KW-0571">Peptide transport</keyword>
<dbReference type="Pfam" id="PF12911">
    <property type="entry name" value="OppC_N"/>
    <property type="match status" value="1"/>
</dbReference>
<evidence type="ECO:0000256" key="5">
    <source>
        <dbReference type="ARBA" id="ARBA00022692"/>
    </source>
</evidence>
<dbReference type="CDD" id="cd06261">
    <property type="entry name" value="TM_PBP2"/>
    <property type="match status" value="1"/>
</dbReference>
<evidence type="ECO:0000256" key="12">
    <source>
        <dbReference type="RuleBase" id="RU363032"/>
    </source>
</evidence>
<comment type="subcellular location">
    <subcellularLocation>
        <location evidence="1">Cell inner membrane</location>
        <topology evidence="1">Multi-pass membrane protein</topology>
    </subcellularLocation>
    <subcellularLocation>
        <location evidence="12">Cell membrane</location>
        <topology evidence="12">Multi-pass membrane protein</topology>
    </subcellularLocation>
</comment>
<feature type="transmembrane region" description="Helical" evidence="12">
    <location>
        <begin position="157"/>
        <end position="176"/>
    </location>
</feature>
<evidence type="ECO:0000256" key="1">
    <source>
        <dbReference type="ARBA" id="ARBA00004429"/>
    </source>
</evidence>
<reference evidence="15" key="1">
    <citation type="submission" date="2017-09" db="EMBL/GenBank/DDBJ databases">
        <title>Brachybacterium sp. VM2412.</title>
        <authorList>
            <person name="Tak E.J."/>
            <person name="Bae J.-W."/>
        </authorList>
    </citation>
    <scope>NUCLEOTIDE SEQUENCE [LARGE SCALE GENOMIC DNA]</scope>
    <source>
        <strain evidence="15">VM2412</strain>
    </source>
</reference>
<evidence type="ECO:0000313" key="15">
    <source>
        <dbReference type="Proteomes" id="UP000218165"/>
    </source>
</evidence>
<name>A0A291GSN9_9MICO</name>
<evidence type="ECO:0000259" key="13">
    <source>
        <dbReference type="PROSITE" id="PS50928"/>
    </source>
</evidence>
<organism evidence="14 15">
    <name type="scientific">Brachybacterium vulturis</name>
    <dbReference type="NCBI Taxonomy" id="2017484"/>
    <lineage>
        <taxon>Bacteria</taxon>
        <taxon>Bacillati</taxon>
        <taxon>Actinomycetota</taxon>
        <taxon>Actinomycetes</taxon>
        <taxon>Micrococcales</taxon>
        <taxon>Dermabacteraceae</taxon>
        <taxon>Brachybacterium</taxon>
    </lineage>
</organism>
<feature type="transmembrane region" description="Helical" evidence="12">
    <location>
        <begin position="252"/>
        <end position="280"/>
    </location>
</feature>
<dbReference type="OrthoDB" id="6637947at2"/>
<dbReference type="GO" id="GO:0015833">
    <property type="term" value="P:peptide transport"/>
    <property type="evidence" value="ECO:0007669"/>
    <property type="project" value="UniProtKB-KW"/>
</dbReference>
<feature type="transmembrane region" description="Helical" evidence="12">
    <location>
        <begin position="57"/>
        <end position="80"/>
    </location>
</feature>
<evidence type="ECO:0000256" key="2">
    <source>
        <dbReference type="ARBA" id="ARBA00022448"/>
    </source>
</evidence>
<dbReference type="PANTHER" id="PTHR43386">
    <property type="entry name" value="OLIGOPEPTIDE TRANSPORT SYSTEM PERMEASE PROTEIN APPC"/>
    <property type="match status" value="1"/>
</dbReference>
<evidence type="ECO:0000313" key="14">
    <source>
        <dbReference type="EMBL" id="ATG53291.1"/>
    </source>
</evidence>
<keyword evidence="9 12" id="KW-0472">Membrane</keyword>
<evidence type="ECO:0000256" key="11">
    <source>
        <dbReference type="ARBA" id="ARBA00072251"/>
    </source>
</evidence>
<dbReference type="InterPro" id="IPR000515">
    <property type="entry name" value="MetI-like"/>
</dbReference>
<keyword evidence="4" id="KW-0997">Cell inner membrane</keyword>
<dbReference type="EMBL" id="CP023563">
    <property type="protein sequence ID" value="ATG53291.1"/>
    <property type="molecule type" value="Genomic_DNA"/>
</dbReference>
<feature type="transmembrane region" description="Helical" evidence="12">
    <location>
        <begin position="121"/>
        <end position="145"/>
    </location>
</feature>
<keyword evidence="7" id="KW-0653">Protein transport</keyword>
<dbReference type="SUPFAM" id="SSF161098">
    <property type="entry name" value="MetI-like"/>
    <property type="match status" value="1"/>
</dbReference>
<evidence type="ECO:0000256" key="3">
    <source>
        <dbReference type="ARBA" id="ARBA00022475"/>
    </source>
</evidence>